<dbReference type="OrthoDB" id="43475at2"/>
<protein>
    <recommendedName>
        <fullName evidence="4">3-hexulose-6-phosphate synthase</fullName>
        <ecNumber evidence="4">4.1.2.43</ecNumber>
    </recommendedName>
</protein>
<dbReference type="PANTHER" id="PTHR35039">
    <property type="entry name" value="3-KETO-L-GULONATE-6-PHOSPHATE DECARBOXYLASE SGBH-RELATED"/>
    <property type="match status" value="1"/>
</dbReference>
<accession>A0A544TLD5</accession>
<proteinExistence type="inferred from homology"/>
<evidence type="ECO:0000259" key="8">
    <source>
        <dbReference type="SMART" id="SM00934"/>
    </source>
</evidence>
<evidence type="ECO:0000313" key="9">
    <source>
        <dbReference type="EMBL" id="TQR18264.1"/>
    </source>
</evidence>
<evidence type="ECO:0000313" key="10">
    <source>
        <dbReference type="Proteomes" id="UP000318937"/>
    </source>
</evidence>
<dbReference type="Gene3D" id="3.20.20.70">
    <property type="entry name" value="Aldolase class I"/>
    <property type="match status" value="1"/>
</dbReference>
<dbReference type="FunFam" id="3.20.20.70:FF:000022">
    <property type="entry name" value="3-keto-L-gulonate-6-phosphate decarboxylase UlaD"/>
    <property type="match status" value="1"/>
</dbReference>
<dbReference type="AlphaFoldDB" id="A0A544TLD5"/>
<dbReference type="Proteomes" id="UP000318937">
    <property type="component" value="Unassembled WGS sequence"/>
</dbReference>
<evidence type="ECO:0000256" key="6">
    <source>
        <dbReference type="ARBA" id="ARBA00023239"/>
    </source>
</evidence>
<name>A0A544TLD5_9BACI</name>
<dbReference type="CDD" id="cd04726">
    <property type="entry name" value="KGPDC_HPS"/>
    <property type="match status" value="1"/>
</dbReference>
<gene>
    <name evidence="9" type="ORF">FG383_02165</name>
</gene>
<comment type="similarity">
    <text evidence="3">Belongs to the HPS/KGPDC family. HPS subfamily.</text>
</comment>
<dbReference type="GO" id="GO:0043801">
    <property type="term" value="F:hexulose-6-phosphate synthase activity"/>
    <property type="evidence" value="ECO:0007669"/>
    <property type="project" value="UniProtKB-EC"/>
</dbReference>
<dbReference type="GO" id="GO:0004590">
    <property type="term" value="F:orotidine-5'-phosphate decarboxylase activity"/>
    <property type="evidence" value="ECO:0007669"/>
    <property type="project" value="InterPro"/>
</dbReference>
<reference evidence="9 10" key="1">
    <citation type="submission" date="2019-05" db="EMBL/GenBank/DDBJ databases">
        <title>Psychrobacillus vulpis sp. nov., a new species isolated from feces of a red fox that inhabits in The Tablas de Daimiel Natural Park, Albacete, Spain.</title>
        <authorList>
            <person name="Rodriguez M."/>
            <person name="Reina J.C."/>
            <person name="Bejar V."/>
            <person name="Llamas I."/>
        </authorList>
    </citation>
    <scope>NUCLEOTIDE SEQUENCE [LARGE SCALE GENOMIC DNA]</scope>
    <source>
        <strain evidence="9 10">NHI-2</strain>
    </source>
</reference>
<feature type="domain" description="Orotidine 5'-phosphate decarboxylase" evidence="8">
    <location>
        <begin position="3"/>
        <end position="203"/>
    </location>
</feature>
<keyword evidence="6" id="KW-0456">Lyase</keyword>
<dbReference type="PANTHER" id="PTHR35039:SF3">
    <property type="entry name" value="3-KETO-L-GULONATE-6-PHOSPHATE DECARBOXYLASE SGBH-RELATED"/>
    <property type="match status" value="1"/>
</dbReference>
<dbReference type="InterPro" id="IPR041710">
    <property type="entry name" value="HPS/KGPDC"/>
</dbReference>
<dbReference type="InterPro" id="IPR013785">
    <property type="entry name" value="Aldolase_TIM"/>
</dbReference>
<dbReference type="Pfam" id="PF00215">
    <property type="entry name" value="OMPdecase"/>
    <property type="match status" value="1"/>
</dbReference>
<comment type="caution">
    <text evidence="9">The sequence shown here is derived from an EMBL/GenBank/DDBJ whole genome shotgun (WGS) entry which is preliminary data.</text>
</comment>
<comment type="pathway">
    <text evidence="2">One-carbon metabolism; formaldehyde assimilation via RuMP pathway; D-fructose 6-phosphate from D-ribulose 5-phosphate and formaldehyde: step 1/2.</text>
</comment>
<dbReference type="GO" id="GO:0006207">
    <property type="term" value="P:'de novo' pyrimidine nucleobase biosynthetic process"/>
    <property type="evidence" value="ECO:0007669"/>
    <property type="project" value="InterPro"/>
</dbReference>
<comment type="catalytic activity">
    <reaction evidence="1">
        <text>D-ribulose 5-phosphate + formaldehyde = D-arabino-hex-3-ulose 6-phosphate</text>
        <dbReference type="Rhea" id="RHEA:25201"/>
        <dbReference type="ChEBI" id="CHEBI:16842"/>
        <dbReference type="ChEBI" id="CHEBI:58121"/>
        <dbReference type="ChEBI" id="CHEBI:58542"/>
        <dbReference type="EC" id="4.1.2.43"/>
    </reaction>
</comment>
<evidence type="ECO:0000256" key="2">
    <source>
        <dbReference type="ARBA" id="ARBA00005014"/>
    </source>
</evidence>
<dbReference type="InterPro" id="IPR017553">
    <property type="entry name" value="3-hexulose-6-phosphate_synth"/>
</dbReference>
<keyword evidence="7" id="KW-0119">Carbohydrate metabolism</keyword>
<evidence type="ECO:0000256" key="5">
    <source>
        <dbReference type="ARBA" id="ARBA00022563"/>
    </source>
</evidence>
<dbReference type="GO" id="GO:0006730">
    <property type="term" value="P:one-carbon metabolic process"/>
    <property type="evidence" value="ECO:0007669"/>
    <property type="project" value="UniProtKB-KW"/>
</dbReference>
<evidence type="ECO:0000256" key="1">
    <source>
        <dbReference type="ARBA" id="ARBA00000718"/>
    </source>
</evidence>
<dbReference type="RefSeq" id="WP_142605204.1">
    <property type="nucleotide sequence ID" value="NZ_VDGG01000003.1"/>
</dbReference>
<evidence type="ECO:0000256" key="3">
    <source>
        <dbReference type="ARBA" id="ARBA00006350"/>
    </source>
</evidence>
<dbReference type="NCBIfam" id="TIGR03128">
    <property type="entry name" value="RuMP_HxlA"/>
    <property type="match status" value="1"/>
</dbReference>
<dbReference type="InterPro" id="IPR001754">
    <property type="entry name" value="OMPdeCOase_dom"/>
</dbReference>
<keyword evidence="10" id="KW-1185">Reference proteome</keyword>
<dbReference type="GO" id="GO:0033982">
    <property type="term" value="F:3-dehydro-L-gulonate-6-phosphate decarboxylase activity"/>
    <property type="evidence" value="ECO:0007669"/>
    <property type="project" value="TreeGrafter"/>
</dbReference>
<sequence>MHKLQLALDRMTIEDCINLAEQTKESINWIEIGTGVIKEYGMISVREMRARFPEKIIVADMKTCDAGKHESTQAFESGANVTTVMGFSPNATIRQCLEVASNYNGEVMVDLLGVENAERVNEIYSLGARLFCLHVGKDMQQEGELATSFLFQLVEGLEDIRIAVAGGVNIETAPGLLEAGVDILIVGSFITGSENPSASAKQLANVE</sequence>
<dbReference type="SUPFAM" id="SSF51366">
    <property type="entry name" value="Ribulose-phoshate binding barrel"/>
    <property type="match status" value="1"/>
</dbReference>
<dbReference type="EMBL" id="VDGG01000003">
    <property type="protein sequence ID" value="TQR18264.1"/>
    <property type="molecule type" value="Genomic_DNA"/>
</dbReference>
<keyword evidence="5" id="KW-0554">One-carbon metabolism</keyword>
<dbReference type="EC" id="4.1.2.43" evidence="4"/>
<organism evidence="9 10">
    <name type="scientific">Psychrobacillus soli</name>
    <dbReference type="NCBI Taxonomy" id="1543965"/>
    <lineage>
        <taxon>Bacteria</taxon>
        <taxon>Bacillati</taxon>
        <taxon>Bacillota</taxon>
        <taxon>Bacilli</taxon>
        <taxon>Bacillales</taxon>
        <taxon>Bacillaceae</taxon>
        <taxon>Psychrobacillus</taxon>
    </lineage>
</organism>
<dbReference type="SMART" id="SM00934">
    <property type="entry name" value="OMPdecase"/>
    <property type="match status" value="1"/>
</dbReference>
<dbReference type="GO" id="GO:0019854">
    <property type="term" value="P:L-ascorbic acid catabolic process"/>
    <property type="evidence" value="ECO:0007669"/>
    <property type="project" value="TreeGrafter"/>
</dbReference>
<evidence type="ECO:0000256" key="4">
    <source>
        <dbReference type="ARBA" id="ARBA00012890"/>
    </source>
</evidence>
<evidence type="ECO:0000256" key="7">
    <source>
        <dbReference type="ARBA" id="ARBA00023277"/>
    </source>
</evidence>
<dbReference type="InterPro" id="IPR011060">
    <property type="entry name" value="RibuloseP-bd_barrel"/>
</dbReference>